<dbReference type="InterPro" id="IPR058889">
    <property type="entry name" value="WHD_SOWAHA-C"/>
</dbReference>
<keyword evidence="4" id="KW-1185">Reference proteome</keyword>
<dbReference type="AlphaFoldDB" id="A0A6A4VZW8"/>
<dbReference type="EMBL" id="VIIS01001388">
    <property type="protein sequence ID" value="KAF0299193.1"/>
    <property type="molecule type" value="Genomic_DNA"/>
</dbReference>
<protein>
    <recommendedName>
        <fullName evidence="2">SOWAHA-C winged helix-turn-helix domain-containing protein</fullName>
    </recommendedName>
</protein>
<feature type="compositionally biased region" description="Pro residues" evidence="1">
    <location>
        <begin position="201"/>
        <end position="210"/>
    </location>
</feature>
<feature type="compositionally biased region" description="Low complexity" evidence="1">
    <location>
        <begin position="99"/>
        <end position="111"/>
    </location>
</feature>
<name>A0A6A4VZW8_AMPAM</name>
<feature type="compositionally biased region" description="Pro residues" evidence="1">
    <location>
        <begin position="112"/>
        <end position="137"/>
    </location>
</feature>
<feature type="region of interest" description="Disordered" evidence="1">
    <location>
        <begin position="50"/>
        <end position="319"/>
    </location>
</feature>
<feature type="compositionally biased region" description="Basic and acidic residues" evidence="1">
    <location>
        <begin position="150"/>
        <end position="160"/>
    </location>
</feature>
<accession>A0A6A4VZW8</accession>
<evidence type="ECO:0000259" key="2">
    <source>
        <dbReference type="Pfam" id="PF25877"/>
    </source>
</evidence>
<sequence>MADTARTQFKEYVNMLASIKLEDGEKYLVLKKKYRQGLLAEVLSDVGSEYSYVSQSTTGSTPDPPDLGLPPPRAPPPYRPPPPAPVPAPFPGPAPYQPPGAYSPTYRAVPAPGGPPPGPPGPYGGPPPGPYVGPPSPAASRNSMTMERSPALDEYYHVPESRPLADPQPVGLPPAPPPELWARSAPRRPAEQPPTRRQAPLPTPPPPPAEPAEWRPALPVDRPTPPMERAAPPMERPTPPTDLPVERRPPPAAEPSPDRPSPMDGEPAPPVPPRRRSMGKENQTPPPADAASSAEAEAAREVRAPTTEQGSHGCGRGAL</sequence>
<feature type="compositionally biased region" description="Pro residues" evidence="1">
    <location>
        <begin position="62"/>
        <end position="98"/>
    </location>
</feature>
<evidence type="ECO:0000313" key="4">
    <source>
        <dbReference type="Proteomes" id="UP000440578"/>
    </source>
</evidence>
<evidence type="ECO:0000313" key="3">
    <source>
        <dbReference type="EMBL" id="KAF0299193.1"/>
    </source>
</evidence>
<feature type="compositionally biased region" description="Pro residues" evidence="1">
    <location>
        <begin position="170"/>
        <end position="179"/>
    </location>
</feature>
<dbReference type="Pfam" id="PF25877">
    <property type="entry name" value="WHD_SOWAH"/>
    <property type="match status" value="1"/>
</dbReference>
<feature type="compositionally biased region" description="Polar residues" evidence="1">
    <location>
        <begin position="51"/>
        <end position="61"/>
    </location>
</feature>
<reference evidence="3 4" key="1">
    <citation type="submission" date="2019-07" db="EMBL/GenBank/DDBJ databases">
        <title>Draft genome assembly of a fouling barnacle, Amphibalanus amphitrite (Darwin, 1854): The first reference genome for Thecostraca.</title>
        <authorList>
            <person name="Kim W."/>
        </authorList>
    </citation>
    <scope>NUCLEOTIDE SEQUENCE [LARGE SCALE GENOMIC DNA]</scope>
    <source>
        <strain evidence="3">SNU_AA5</strain>
        <tissue evidence="3">Soma without cirri and trophi</tissue>
    </source>
</reference>
<comment type="caution">
    <text evidence="3">The sequence shown here is derived from an EMBL/GenBank/DDBJ whole genome shotgun (WGS) entry which is preliminary data.</text>
</comment>
<feature type="compositionally biased region" description="Pro residues" evidence="1">
    <location>
        <begin position="250"/>
        <end position="260"/>
    </location>
</feature>
<organism evidence="3 4">
    <name type="scientific">Amphibalanus amphitrite</name>
    <name type="common">Striped barnacle</name>
    <name type="synonym">Balanus amphitrite</name>
    <dbReference type="NCBI Taxonomy" id="1232801"/>
    <lineage>
        <taxon>Eukaryota</taxon>
        <taxon>Metazoa</taxon>
        <taxon>Ecdysozoa</taxon>
        <taxon>Arthropoda</taxon>
        <taxon>Crustacea</taxon>
        <taxon>Multicrustacea</taxon>
        <taxon>Cirripedia</taxon>
        <taxon>Thoracica</taxon>
        <taxon>Thoracicalcarea</taxon>
        <taxon>Balanomorpha</taxon>
        <taxon>Balanoidea</taxon>
        <taxon>Balanidae</taxon>
        <taxon>Amphibalaninae</taxon>
        <taxon>Amphibalanus</taxon>
    </lineage>
</organism>
<evidence type="ECO:0000256" key="1">
    <source>
        <dbReference type="SAM" id="MobiDB-lite"/>
    </source>
</evidence>
<proteinExistence type="predicted"/>
<dbReference type="Proteomes" id="UP000440578">
    <property type="component" value="Unassembled WGS sequence"/>
</dbReference>
<feature type="domain" description="SOWAHA-C winged helix-turn-helix" evidence="2">
    <location>
        <begin position="3"/>
        <end position="38"/>
    </location>
</feature>
<dbReference type="OrthoDB" id="6377157at2759"/>
<gene>
    <name evidence="3" type="ORF">FJT64_003546</name>
</gene>